<dbReference type="InterPro" id="IPR056704">
    <property type="entry name" value="DUF7802"/>
</dbReference>
<feature type="transmembrane region" description="Helical" evidence="1">
    <location>
        <begin position="815"/>
        <end position="837"/>
    </location>
</feature>
<sequence>MTISPRRRHKALLDLLLLIPCTNVGAVATIRPHAWFYLPETPQEQKIKPVVQQLEALGIFQYLASDSQASWEKVSTESASFDLVWSVSTAAPFSELILPHQFDAKVNRLPGAEQLTSPDALSHHLIMQQEKHVKFYFDFMPAHYELPRDMEKLSRAYIEARKKSDLSPSRSYDPHVHRRFLLRERAASGAEDSITRSEVFVTDEDLQLKMQSSAFKGKTLVVDQYVEPLLVDGHKFCVGFYVAVTSIDPLRLYVYAHPLIRIAKVEYPSKLKVETDPAAYNFDQYISPWDFSDLQAEFQELPSATREGANAWDILKRYLRKQGIDTKRLQDNVDAAIAKVVLSSRGNFKSEQAKVKRGTAREGEGGSPSDISDSFFEMFKFDFEFDSMGKPWLIRVVSSPSMEATKSVLATDEAIKKQLLYDFINLVGVHPQVRTPFEKIFHPDATFCRDKCHDKNRVWDSSCWSCPGWFAPNVASKLFAASTEYARRGSFNLVYPSLEQKLSKFMDTELSEYDIAFDRYLKSLSSGYSNLKDYPVSDRAVVCVYREHCSNHGDCVNGMCSCGNNYEGRTCYIPKDFEQKEYIQQEIEDTGGQDAETWKEKVESFVFNRGGAPDGVKRPMTRNVSGLRTKATFPTSESPFLTDNNGGDVARYANRLPGATERKYRNATMLVAAILQVLIVELVFYSSDRWHAQALVMLMSKHLPLYVVLLHAQLYYIAFVATLRLRIDPIAQPFVIGLLMVMLVFPFELLGTKFLWWTWHDTDPLLADRLMGVPCHALFYNYFFAFAFRWTHFIMRSIWLAGNYYEEQNWKSEWGYVFLMPLVTTFIATGFLALVYYTTVHLMGIQAQVAFFMLIGLSLLLVWMADRVSDSPDVYQTLEPVDAYDSDWLYSCIDHAVNQMVFLLYFILVLLVLFINPIEIVSLGHHQPLGNCLKNESFYSLIGMKHHRKQYLCVQDFDEEFNLCNYPQFDSAVITLSLVRKNVI</sequence>
<name>A0AAU9KI37_9STRA</name>
<accession>A0AAU9KI37</accession>
<feature type="transmembrane region" description="Helical" evidence="1">
    <location>
        <begin position="705"/>
        <end position="727"/>
    </location>
</feature>
<dbReference type="Proteomes" id="UP001160483">
    <property type="component" value="Unassembled WGS sequence"/>
</dbReference>
<feature type="signal peptide" evidence="2">
    <location>
        <begin position="1"/>
        <end position="26"/>
    </location>
</feature>
<keyword evidence="2" id="KW-0732">Signal</keyword>
<protein>
    <recommendedName>
        <fullName evidence="3">DUF7802 domain-containing protein</fullName>
    </recommendedName>
</protein>
<feature type="transmembrane region" description="Helical" evidence="1">
    <location>
        <begin position="849"/>
        <end position="865"/>
    </location>
</feature>
<feature type="chain" id="PRO_5043717633" description="DUF7802 domain-containing protein" evidence="2">
    <location>
        <begin position="27"/>
        <end position="984"/>
    </location>
</feature>
<dbReference type="PANTHER" id="PTHR35982:SF1">
    <property type="entry name" value="SPIROCYCLASE, AVEC FAMILY"/>
    <property type="match status" value="1"/>
</dbReference>
<reference evidence="4" key="1">
    <citation type="submission" date="2021-11" db="EMBL/GenBank/DDBJ databases">
        <authorList>
            <person name="Islam A."/>
            <person name="Islam S."/>
            <person name="Flora M.S."/>
            <person name="Rahman M."/>
            <person name="Ziaur R.M."/>
            <person name="Epstein J.H."/>
            <person name="Hassan M."/>
            <person name="Klassen M."/>
            <person name="Woodard K."/>
            <person name="Webb A."/>
            <person name="Webby R.J."/>
            <person name="El Zowalaty M.E."/>
        </authorList>
    </citation>
    <scope>NUCLEOTIDE SEQUENCE</scope>
    <source>
        <strain evidence="4">Pbs3</strain>
    </source>
</reference>
<keyword evidence="1" id="KW-1133">Transmembrane helix</keyword>
<dbReference type="PROSITE" id="PS51221">
    <property type="entry name" value="TTL"/>
    <property type="match status" value="1"/>
</dbReference>
<dbReference type="CDD" id="cd00054">
    <property type="entry name" value="EGF_CA"/>
    <property type="match status" value="1"/>
</dbReference>
<dbReference type="AlphaFoldDB" id="A0AAU9KI37"/>
<keyword evidence="1" id="KW-0812">Transmembrane</keyword>
<evidence type="ECO:0000259" key="3">
    <source>
        <dbReference type="Pfam" id="PF25085"/>
    </source>
</evidence>
<organism evidence="4 5">
    <name type="scientific">Peronospora belbahrii</name>
    <dbReference type="NCBI Taxonomy" id="622444"/>
    <lineage>
        <taxon>Eukaryota</taxon>
        <taxon>Sar</taxon>
        <taxon>Stramenopiles</taxon>
        <taxon>Oomycota</taxon>
        <taxon>Peronosporomycetes</taxon>
        <taxon>Peronosporales</taxon>
        <taxon>Peronosporaceae</taxon>
        <taxon>Peronospora</taxon>
    </lineage>
</organism>
<feature type="transmembrane region" description="Helical" evidence="1">
    <location>
        <begin position="733"/>
        <end position="756"/>
    </location>
</feature>
<gene>
    <name evidence="4" type="ORF">PBS003_LOCUS329</name>
</gene>
<dbReference type="Gene3D" id="3.30.470.20">
    <property type="entry name" value="ATP-grasp fold, B domain"/>
    <property type="match status" value="1"/>
</dbReference>
<evidence type="ECO:0000313" key="5">
    <source>
        <dbReference type="Proteomes" id="UP001160483"/>
    </source>
</evidence>
<feature type="transmembrane region" description="Helical" evidence="1">
    <location>
        <begin position="777"/>
        <end position="795"/>
    </location>
</feature>
<comment type="caution">
    <text evidence="4">The sequence shown here is derived from an EMBL/GenBank/DDBJ whole genome shotgun (WGS) entry which is preliminary data.</text>
</comment>
<dbReference type="EMBL" id="CAKKTJ010000050">
    <property type="protein sequence ID" value="CAH0473434.1"/>
    <property type="molecule type" value="Genomic_DNA"/>
</dbReference>
<evidence type="ECO:0000313" key="4">
    <source>
        <dbReference type="EMBL" id="CAH0473434.1"/>
    </source>
</evidence>
<feature type="transmembrane region" description="Helical" evidence="1">
    <location>
        <begin position="896"/>
        <end position="915"/>
    </location>
</feature>
<feature type="transmembrane region" description="Helical" evidence="1">
    <location>
        <begin position="667"/>
        <end position="685"/>
    </location>
</feature>
<dbReference type="Pfam" id="PF25085">
    <property type="entry name" value="DUF7802"/>
    <property type="match status" value="1"/>
</dbReference>
<dbReference type="PANTHER" id="PTHR35982">
    <property type="entry name" value="AGAP005361-PA"/>
    <property type="match status" value="1"/>
</dbReference>
<feature type="domain" description="DUF7802" evidence="3">
    <location>
        <begin position="677"/>
        <end position="961"/>
    </location>
</feature>
<evidence type="ECO:0000256" key="2">
    <source>
        <dbReference type="SAM" id="SignalP"/>
    </source>
</evidence>
<evidence type="ECO:0000256" key="1">
    <source>
        <dbReference type="SAM" id="Phobius"/>
    </source>
</evidence>
<keyword evidence="1" id="KW-0472">Membrane</keyword>
<dbReference type="Pfam" id="PF03133">
    <property type="entry name" value="TTL"/>
    <property type="match status" value="1"/>
</dbReference>
<dbReference type="InterPro" id="IPR004344">
    <property type="entry name" value="TTL/TTLL_fam"/>
</dbReference>
<proteinExistence type="predicted"/>